<feature type="transmembrane region" description="Helical" evidence="1">
    <location>
        <begin position="173"/>
        <end position="192"/>
    </location>
</feature>
<protein>
    <submittedName>
        <fullName evidence="2">Membrane protein</fullName>
    </submittedName>
</protein>
<reference evidence="2 3" key="1">
    <citation type="submission" date="2013-09" db="EMBL/GenBank/DDBJ databases">
        <title>Biodegradation of hydrocarbons in the deep terrestrial subsurface : characterization of a microbial consortium composed of two Desulfotomaculum species originating from a deep geological formation.</title>
        <authorList>
            <person name="Aullo T."/>
            <person name="Berlendis S."/>
            <person name="Lascourreges J.-F."/>
            <person name="Dessort D."/>
            <person name="Saint-Laurent S."/>
            <person name="Schraauwers B."/>
            <person name="Mas J."/>
            <person name="Magot M."/>
            <person name="Ranchou-Peyruse A."/>
        </authorList>
    </citation>
    <scope>NUCLEOTIDE SEQUENCE [LARGE SCALE GENOMIC DNA]</scope>
    <source>
        <strain evidence="2 3">Bs107</strain>
    </source>
</reference>
<evidence type="ECO:0000313" key="3">
    <source>
        <dbReference type="Proteomes" id="UP000222564"/>
    </source>
</evidence>
<gene>
    <name evidence="2" type="ORF">P378_01075</name>
</gene>
<keyword evidence="3" id="KW-1185">Reference proteome</keyword>
<feature type="transmembrane region" description="Helical" evidence="1">
    <location>
        <begin position="125"/>
        <end position="146"/>
    </location>
</feature>
<evidence type="ECO:0000256" key="1">
    <source>
        <dbReference type="SAM" id="Phobius"/>
    </source>
</evidence>
<organism evidence="2 3">
    <name type="scientific">Desulforamulus profundi</name>
    <dbReference type="NCBI Taxonomy" id="1383067"/>
    <lineage>
        <taxon>Bacteria</taxon>
        <taxon>Bacillati</taxon>
        <taxon>Bacillota</taxon>
        <taxon>Clostridia</taxon>
        <taxon>Eubacteriales</taxon>
        <taxon>Peptococcaceae</taxon>
        <taxon>Desulforamulus</taxon>
    </lineage>
</organism>
<feature type="transmembrane region" description="Helical" evidence="1">
    <location>
        <begin position="99"/>
        <end position="118"/>
    </location>
</feature>
<dbReference type="AlphaFoldDB" id="A0A2C6MJ05"/>
<comment type="caution">
    <text evidence="2">The sequence shown here is derived from an EMBL/GenBank/DDBJ whole genome shotgun (WGS) entry which is preliminary data.</text>
</comment>
<evidence type="ECO:0000313" key="2">
    <source>
        <dbReference type="EMBL" id="PHJ39804.1"/>
    </source>
</evidence>
<dbReference type="GO" id="GO:0022857">
    <property type="term" value="F:transmembrane transporter activity"/>
    <property type="evidence" value="ECO:0007669"/>
    <property type="project" value="InterPro"/>
</dbReference>
<dbReference type="InterPro" id="IPR024529">
    <property type="entry name" value="ECF_trnsprt_substrate-spec"/>
</dbReference>
<sequence>MQESWALLTTLIAVLAISLLFLGMERSRLSAREVAAIAVLATLSAVGRVTTGIVLCLQPTMFLVIITGFVMGTRAGFLVGAITPLVSNFLIGQGPWTPWQMLAWGLTGASAAWLKYLYPRAGERVLIVFCLFWGYLYGWLMNIWFWSVFVHPLTWQSFLVTCVASLGFDSVRALGNGLFCAVLGPGVMKILLRYRRKVHVSWLPHKE</sequence>
<feature type="transmembrane region" description="Helical" evidence="1">
    <location>
        <begin position="34"/>
        <end position="55"/>
    </location>
</feature>
<dbReference type="EMBL" id="AWQQ01000007">
    <property type="protein sequence ID" value="PHJ39804.1"/>
    <property type="molecule type" value="Genomic_DNA"/>
</dbReference>
<dbReference type="Gene3D" id="1.10.1760.20">
    <property type="match status" value="1"/>
</dbReference>
<name>A0A2C6MJ05_9FIRM</name>
<keyword evidence="1" id="KW-1133">Transmembrane helix</keyword>
<feature type="transmembrane region" description="Helical" evidence="1">
    <location>
        <begin position="62"/>
        <end position="87"/>
    </location>
</feature>
<dbReference type="Proteomes" id="UP000222564">
    <property type="component" value="Unassembled WGS sequence"/>
</dbReference>
<keyword evidence="1" id="KW-0812">Transmembrane</keyword>
<proteinExistence type="predicted"/>
<dbReference type="RefSeq" id="WP_180260914.1">
    <property type="nucleotide sequence ID" value="NZ_AWQQ01000007.1"/>
</dbReference>
<keyword evidence="1" id="KW-0472">Membrane</keyword>
<accession>A0A2C6MJ05</accession>
<feature type="transmembrane region" description="Helical" evidence="1">
    <location>
        <begin position="5"/>
        <end position="22"/>
    </location>
</feature>
<dbReference type="Pfam" id="PF12822">
    <property type="entry name" value="ECF_trnsprt"/>
    <property type="match status" value="1"/>
</dbReference>